<keyword evidence="4" id="KW-0067">ATP-binding</keyword>
<evidence type="ECO:0000259" key="9">
    <source>
        <dbReference type="PROSITE" id="PS50862"/>
    </source>
</evidence>
<dbReference type="GO" id="GO:0000049">
    <property type="term" value="F:tRNA binding"/>
    <property type="evidence" value="ECO:0007669"/>
    <property type="project" value="InterPro"/>
</dbReference>
<protein>
    <recommendedName>
        <fullName evidence="8">Phenylalanyl-tRNA synthetase</fullName>
    </recommendedName>
</protein>
<evidence type="ECO:0000256" key="4">
    <source>
        <dbReference type="ARBA" id="ARBA00022840"/>
    </source>
</evidence>
<keyword evidence="12" id="KW-1185">Reference proteome</keyword>
<dbReference type="GO" id="GO:0005524">
    <property type="term" value="F:ATP binding"/>
    <property type="evidence" value="ECO:0007669"/>
    <property type="project" value="UniProtKB-KW"/>
</dbReference>
<keyword evidence="2" id="KW-0436">Ligase</keyword>
<evidence type="ECO:0000256" key="6">
    <source>
        <dbReference type="ARBA" id="ARBA00022946"/>
    </source>
</evidence>
<dbReference type="InterPro" id="IPR036690">
    <property type="entry name" value="Fdx_antiC-bd_sf"/>
</dbReference>
<dbReference type="InterPro" id="IPR002319">
    <property type="entry name" value="Phenylalanyl-tRNA_Synthase"/>
</dbReference>
<proteinExistence type="inferred from homology"/>
<evidence type="ECO:0000256" key="1">
    <source>
        <dbReference type="ARBA" id="ARBA00008226"/>
    </source>
</evidence>
<reference evidence="11 12" key="1">
    <citation type="submission" date="2014-02" db="EMBL/GenBank/DDBJ databases">
        <title>Genome sequence of Brachybacterium phenoliresistens strain W13A50.</title>
        <authorList>
            <person name="Wang X."/>
        </authorList>
    </citation>
    <scope>NUCLEOTIDE SEQUENCE [LARGE SCALE GENOMIC DNA]</scope>
    <source>
        <strain evidence="11 12">W13A50</strain>
    </source>
</reference>
<evidence type="ECO:0000256" key="7">
    <source>
        <dbReference type="ARBA" id="ARBA00023146"/>
    </source>
</evidence>
<dbReference type="Proteomes" id="UP000023067">
    <property type="component" value="Unassembled WGS sequence"/>
</dbReference>
<sequence>MTAHPAPAPALPAPTPDDYLTPEQLHRALTLRDLTDPGQGQHAMQLLLAAVTDALRPSGGGTVRTVRTPPIVPVRDNYDRLGYAPDDVTRARRYTRYLSPTTMLRSHTSAQLPAILEEYRGREGEGVDELIVVPGLVYRRDAVDRSHVGEPHQVDLWRLREDPGTSDADMLAMIDAVVEAVLPGARRRLTPATHPYTHGGRQIDVLLDGQWLEIAECGRIHPAVLERSGLDPRRWSGLALGMGLDRALMLRKQIPDIRLLRARDARVLAQMRDLAPWRPVSSQPAARRDLSVVLPAGEDEETLGDRVRTALGDDAELLESVSILSRTPAAQLPAAARERLGIGPEQENLLIRIVLRPLESTLWAAEANALRNRVYRAVHEGPVLELI</sequence>
<dbReference type="STRING" id="396014.BF93_16275"/>
<dbReference type="InterPro" id="IPR045864">
    <property type="entry name" value="aa-tRNA-synth_II/BPL/LPL"/>
</dbReference>
<dbReference type="Gene3D" id="3.30.930.10">
    <property type="entry name" value="Bira Bifunctional Protein, Domain 2"/>
    <property type="match status" value="1"/>
</dbReference>
<dbReference type="HOGENOM" id="CLU_022696_2_0_11"/>
<keyword evidence="6" id="KW-0809">Transit peptide</keyword>
<keyword evidence="3" id="KW-0547">Nucleotide-binding</keyword>
<dbReference type="RefSeq" id="WP_051486687.1">
    <property type="nucleotide sequence ID" value="NZ_KK069991.1"/>
</dbReference>
<dbReference type="PATRIC" id="fig|396014.3.peg.1601"/>
<feature type="domain" description="FDX-ACB" evidence="10">
    <location>
        <begin position="281"/>
        <end position="387"/>
    </location>
</feature>
<accession>Z9JUK7</accession>
<dbReference type="EMBL" id="JDYK01000006">
    <property type="protein sequence ID" value="EWS81718.1"/>
    <property type="molecule type" value="Genomic_DNA"/>
</dbReference>
<dbReference type="AlphaFoldDB" id="Z9JUK7"/>
<evidence type="ECO:0000256" key="5">
    <source>
        <dbReference type="ARBA" id="ARBA00022917"/>
    </source>
</evidence>
<dbReference type="OrthoDB" id="489670at2"/>
<dbReference type="GO" id="GO:0043039">
    <property type="term" value="P:tRNA aminoacylation"/>
    <property type="evidence" value="ECO:0007669"/>
    <property type="project" value="InterPro"/>
</dbReference>
<comment type="similarity">
    <text evidence="1">Belongs to the class-II aminoacyl-tRNA synthetase family.</text>
</comment>
<evidence type="ECO:0000259" key="10">
    <source>
        <dbReference type="PROSITE" id="PS51447"/>
    </source>
</evidence>
<dbReference type="GO" id="GO:0004812">
    <property type="term" value="F:aminoacyl-tRNA ligase activity"/>
    <property type="evidence" value="ECO:0007669"/>
    <property type="project" value="UniProtKB-KW"/>
</dbReference>
<dbReference type="Gene3D" id="3.30.70.380">
    <property type="entry name" value="Ferrodoxin-fold anticodon-binding domain"/>
    <property type="match status" value="1"/>
</dbReference>
<evidence type="ECO:0000256" key="8">
    <source>
        <dbReference type="ARBA" id="ARBA00031194"/>
    </source>
</evidence>
<dbReference type="eggNOG" id="COG0016">
    <property type="taxonomic scope" value="Bacteria"/>
</dbReference>
<evidence type="ECO:0000256" key="2">
    <source>
        <dbReference type="ARBA" id="ARBA00022598"/>
    </source>
</evidence>
<dbReference type="Pfam" id="PF01409">
    <property type="entry name" value="tRNA-synt_2d"/>
    <property type="match status" value="1"/>
</dbReference>
<organism evidence="11 12">
    <name type="scientific">Brachybacterium phenoliresistens</name>
    <dbReference type="NCBI Taxonomy" id="396014"/>
    <lineage>
        <taxon>Bacteria</taxon>
        <taxon>Bacillati</taxon>
        <taxon>Actinomycetota</taxon>
        <taxon>Actinomycetes</taxon>
        <taxon>Micrococcales</taxon>
        <taxon>Dermabacteraceae</taxon>
        <taxon>Brachybacterium</taxon>
    </lineage>
</organism>
<keyword evidence="5" id="KW-0648">Protein biosynthesis</keyword>
<keyword evidence="7 11" id="KW-0030">Aminoacyl-tRNA synthetase</keyword>
<evidence type="ECO:0000313" key="11">
    <source>
        <dbReference type="EMBL" id="EWS81718.1"/>
    </source>
</evidence>
<feature type="domain" description="Aminoacyl-transfer RNA synthetases class-II family profile" evidence="9">
    <location>
        <begin position="47"/>
        <end position="276"/>
    </location>
</feature>
<dbReference type="PROSITE" id="PS51447">
    <property type="entry name" value="FDX_ACB"/>
    <property type="match status" value="1"/>
</dbReference>
<gene>
    <name evidence="11" type="ORF">BF93_16275</name>
</gene>
<dbReference type="PROSITE" id="PS50862">
    <property type="entry name" value="AA_TRNA_LIGASE_II"/>
    <property type="match status" value="1"/>
</dbReference>
<dbReference type="SUPFAM" id="SSF55681">
    <property type="entry name" value="Class II aaRS and biotin synthetases"/>
    <property type="match status" value="1"/>
</dbReference>
<comment type="caution">
    <text evidence="11">The sequence shown here is derived from an EMBL/GenBank/DDBJ whole genome shotgun (WGS) entry which is preliminary data.</text>
</comment>
<dbReference type="InterPro" id="IPR005121">
    <property type="entry name" value="Fdx_antiC-bd"/>
</dbReference>
<dbReference type="SMART" id="SM00896">
    <property type="entry name" value="FDX-ACB"/>
    <property type="match status" value="1"/>
</dbReference>
<dbReference type="InterPro" id="IPR006195">
    <property type="entry name" value="aa-tRNA-synth_II"/>
</dbReference>
<name>Z9JUK7_9MICO</name>
<evidence type="ECO:0000256" key="3">
    <source>
        <dbReference type="ARBA" id="ARBA00022741"/>
    </source>
</evidence>
<evidence type="ECO:0000313" key="12">
    <source>
        <dbReference type="Proteomes" id="UP000023067"/>
    </source>
</evidence>
<dbReference type="GO" id="GO:0006412">
    <property type="term" value="P:translation"/>
    <property type="evidence" value="ECO:0007669"/>
    <property type="project" value="UniProtKB-KW"/>
</dbReference>
<dbReference type="SUPFAM" id="SSF54991">
    <property type="entry name" value="Anticodon-binding domain of PheRS"/>
    <property type="match status" value="1"/>
</dbReference>